<dbReference type="GO" id="GO:0070681">
    <property type="term" value="P:glutaminyl-tRNAGln biosynthesis via transamidation"/>
    <property type="evidence" value="ECO:0007669"/>
    <property type="project" value="TreeGrafter"/>
</dbReference>
<reference evidence="14" key="1">
    <citation type="journal article" date="2018" name="Science">
        <title>A primordial and reversible TCA cycle in a facultatively chemolithoautotrophic thermophile.</title>
        <authorList>
            <person name="Nunoura T."/>
            <person name="Chikaraishi Y."/>
            <person name="Izaki R."/>
            <person name="Suwa T."/>
            <person name="Sato T."/>
            <person name="Harada T."/>
            <person name="Mori K."/>
            <person name="Kato Y."/>
            <person name="Miyazaki M."/>
            <person name="Shimamura S."/>
            <person name="Yanagawa K."/>
            <person name="Shuto A."/>
            <person name="Ohkouchi N."/>
            <person name="Fujita N."/>
            <person name="Takaki Y."/>
            <person name="Atomi H."/>
            <person name="Takai K."/>
        </authorList>
    </citation>
    <scope>NUCLEOTIDE SEQUENCE [LARGE SCALE GENOMIC DNA]</scope>
    <source>
        <strain evidence="14">DSM 17441 / JCM 13301 / NBRC 103674 / ABI70S6</strain>
    </source>
</reference>
<comment type="subunit">
    <text evidence="2 11">Heterotrimer of A, B and C subunits.</text>
</comment>
<dbReference type="InterPro" id="IPR006075">
    <property type="entry name" value="Asn/Gln-tRNA_Trfase_suB/E_cat"/>
</dbReference>
<evidence type="ECO:0000256" key="1">
    <source>
        <dbReference type="ARBA" id="ARBA00005306"/>
    </source>
</evidence>
<keyword evidence="4 11" id="KW-0436">Ligase</keyword>
<evidence type="ECO:0000256" key="2">
    <source>
        <dbReference type="ARBA" id="ARBA00011123"/>
    </source>
</evidence>
<keyword evidence="7 11" id="KW-0648">Protein biosynthesis</keyword>
<evidence type="ECO:0000256" key="11">
    <source>
        <dbReference type="HAMAP-Rule" id="MF_00121"/>
    </source>
</evidence>
<dbReference type="InterPro" id="IPR017958">
    <property type="entry name" value="Gln-tRNA_amidoTrfase_suB_CS"/>
</dbReference>
<evidence type="ECO:0000256" key="7">
    <source>
        <dbReference type="ARBA" id="ARBA00022917"/>
    </source>
</evidence>
<protein>
    <recommendedName>
        <fullName evidence="3 11">Aspartyl/glutamyl-tRNA(Asn/Gln) amidotransferase subunit B</fullName>
        <shortName evidence="11">Asp/Glu-ADT subunit B</shortName>
        <ecNumber evidence="11">6.3.5.-</ecNumber>
    </recommendedName>
</protein>
<dbReference type="Gene3D" id="1.10.150.380">
    <property type="entry name" value="GatB domain, N-terminal subdomain"/>
    <property type="match status" value="1"/>
</dbReference>
<gene>
    <name evidence="11 13" type="primary">gatB</name>
    <name evidence="13" type="ORF">TST_0005</name>
</gene>
<dbReference type="InterPro" id="IPR003789">
    <property type="entry name" value="Asn/Gln_tRNA_amidoTrase-B-like"/>
</dbReference>
<dbReference type="GO" id="GO:0006412">
    <property type="term" value="P:translation"/>
    <property type="evidence" value="ECO:0007669"/>
    <property type="project" value="UniProtKB-UniRule"/>
</dbReference>
<dbReference type="KEGG" id="ttk:TST_0005"/>
<dbReference type="EC" id="6.3.5.-" evidence="11"/>
<dbReference type="HAMAP" id="MF_00121">
    <property type="entry name" value="GatB"/>
    <property type="match status" value="1"/>
</dbReference>
<dbReference type="NCBIfam" id="NF004015">
    <property type="entry name" value="PRK05477.1-5"/>
    <property type="match status" value="1"/>
</dbReference>
<dbReference type="PATRIC" id="fig|1298851.3.peg.5"/>
<evidence type="ECO:0000256" key="9">
    <source>
        <dbReference type="ARBA" id="ARBA00047380"/>
    </source>
</evidence>
<keyword evidence="5 11" id="KW-0547">Nucleotide-binding</keyword>
<evidence type="ECO:0000313" key="13">
    <source>
        <dbReference type="EMBL" id="BAT70816.1"/>
    </source>
</evidence>
<name>A0A0S3QR47_THET7</name>
<dbReference type="InterPro" id="IPR023168">
    <property type="entry name" value="GatB_Yqey_C_2"/>
</dbReference>
<dbReference type="PROSITE" id="PS01234">
    <property type="entry name" value="GATB"/>
    <property type="match status" value="1"/>
</dbReference>
<comment type="catalytic activity">
    <reaction evidence="10 11">
        <text>L-glutamyl-tRNA(Gln) + L-glutamine + ATP + H2O = L-glutaminyl-tRNA(Gln) + L-glutamate + ADP + phosphate + H(+)</text>
        <dbReference type="Rhea" id="RHEA:17521"/>
        <dbReference type="Rhea" id="RHEA-COMP:9681"/>
        <dbReference type="Rhea" id="RHEA-COMP:9684"/>
        <dbReference type="ChEBI" id="CHEBI:15377"/>
        <dbReference type="ChEBI" id="CHEBI:15378"/>
        <dbReference type="ChEBI" id="CHEBI:29985"/>
        <dbReference type="ChEBI" id="CHEBI:30616"/>
        <dbReference type="ChEBI" id="CHEBI:43474"/>
        <dbReference type="ChEBI" id="CHEBI:58359"/>
        <dbReference type="ChEBI" id="CHEBI:78520"/>
        <dbReference type="ChEBI" id="CHEBI:78521"/>
        <dbReference type="ChEBI" id="CHEBI:456216"/>
    </reaction>
</comment>
<dbReference type="SUPFAM" id="SSF55931">
    <property type="entry name" value="Glutamine synthetase/guanido kinase"/>
    <property type="match status" value="1"/>
</dbReference>
<dbReference type="InterPro" id="IPR014746">
    <property type="entry name" value="Gln_synth/guanido_kin_cat_dom"/>
</dbReference>
<evidence type="ECO:0000256" key="10">
    <source>
        <dbReference type="ARBA" id="ARBA00047913"/>
    </source>
</evidence>
<dbReference type="NCBIfam" id="TIGR00133">
    <property type="entry name" value="gatB"/>
    <property type="match status" value="1"/>
</dbReference>
<keyword evidence="13" id="KW-0808">Transferase</keyword>
<dbReference type="GO" id="GO:0016740">
    <property type="term" value="F:transferase activity"/>
    <property type="evidence" value="ECO:0007669"/>
    <property type="project" value="UniProtKB-KW"/>
</dbReference>
<sequence>MKYEAVIGLEVHVQLNTKSKIFCSCSTEFGAPPNTHVCPVCLGMPGSLPVLNKRAVEYAVKAALALNCTINLRSIFARKNYFYPDLPKGYQISQYEEPLAENGYIEIETESGSKRIRIRRVHMEEDAGKNIHGEGDDPFSYVDLNRAGIPLIEIVSEPDISSPEEARLYLQKLRTIMRYIGVSNADMEKGELRCDANISVRPVGSDKLGTKTELKNMNSFRHVQRALEYEIERQISVLEEGGTIVQETRLWNPQLGITETMRKKEEEHDYRYFPEPDLVPLVLSEDFVNRCRVELPELPDEKKRRFMEQYKLPAYDSEVLCSSRELADFYEQAVAVYNNPKGIANWVMVELLGRLNKEGKDITQSPVNPGQVAKLVELIDKGTISGKIGKQVFDILYTEGGDPESIVKERGLVQITDTSQIEKFVGEVISECTAEVQKYLKGKTKVIGYLVGQVMKKSRGKANPQLVNELLRKKLDAMKE</sequence>
<keyword evidence="14" id="KW-1185">Reference proteome</keyword>
<keyword evidence="6 11" id="KW-0067">ATP-binding</keyword>
<comment type="function">
    <text evidence="8 11">Allows the formation of correctly charged Asn-tRNA(Asn) or Gln-tRNA(Gln) through the transamidation of misacylated Asp-tRNA(Asn) or Glu-tRNA(Gln) in organisms which lack either or both of asparaginyl-tRNA or glutaminyl-tRNA synthetases. The reaction takes place in the presence of glutamine and ATP through an activated phospho-Asp-tRNA(Asn) or phospho-Glu-tRNA(Gln).</text>
</comment>
<dbReference type="InterPro" id="IPR042114">
    <property type="entry name" value="GatB_C_1"/>
</dbReference>
<proteinExistence type="inferred from homology"/>
<dbReference type="InterPro" id="IPR004413">
    <property type="entry name" value="GatB"/>
</dbReference>
<dbReference type="PANTHER" id="PTHR11659">
    <property type="entry name" value="GLUTAMYL-TRNA GLN AMIDOTRANSFERASE SUBUNIT B MITOCHONDRIAL AND PROKARYOTIC PET112-RELATED"/>
    <property type="match status" value="1"/>
</dbReference>
<comment type="catalytic activity">
    <reaction evidence="9 11">
        <text>L-aspartyl-tRNA(Asn) + L-glutamine + ATP + H2O = L-asparaginyl-tRNA(Asn) + L-glutamate + ADP + phosphate + 2 H(+)</text>
        <dbReference type="Rhea" id="RHEA:14513"/>
        <dbReference type="Rhea" id="RHEA-COMP:9674"/>
        <dbReference type="Rhea" id="RHEA-COMP:9677"/>
        <dbReference type="ChEBI" id="CHEBI:15377"/>
        <dbReference type="ChEBI" id="CHEBI:15378"/>
        <dbReference type="ChEBI" id="CHEBI:29985"/>
        <dbReference type="ChEBI" id="CHEBI:30616"/>
        <dbReference type="ChEBI" id="CHEBI:43474"/>
        <dbReference type="ChEBI" id="CHEBI:58359"/>
        <dbReference type="ChEBI" id="CHEBI:78515"/>
        <dbReference type="ChEBI" id="CHEBI:78516"/>
        <dbReference type="ChEBI" id="CHEBI:456216"/>
    </reaction>
</comment>
<feature type="domain" description="Asn/Gln amidotransferase" evidence="12">
    <location>
        <begin position="328"/>
        <end position="475"/>
    </location>
</feature>
<dbReference type="Pfam" id="PF02637">
    <property type="entry name" value="GatB_Yqey"/>
    <property type="match status" value="1"/>
</dbReference>
<dbReference type="PANTHER" id="PTHR11659:SF0">
    <property type="entry name" value="GLUTAMYL-TRNA(GLN) AMIDOTRANSFERASE SUBUNIT B, MITOCHONDRIAL"/>
    <property type="match status" value="1"/>
</dbReference>
<dbReference type="NCBIfam" id="NF004014">
    <property type="entry name" value="PRK05477.1-4"/>
    <property type="match status" value="1"/>
</dbReference>
<accession>A0A0S3QR47</accession>
<dbReference type="GO" id="GO:0050566">
    <property type="term" value="F:asparaginyl-tRNA synthase (glutamine-hydrolyzing) activity"/>
    <property type="evidence" value="ECO:0007669"/>
    <property type="project" value="RHEA"/>
</dbReference>
<dbReference type="STRING" id="1298851.TST_0005"/>
<dbReference type="Proteomes" id="UP000063234">
    <property type="component" value="Chromosome"/>
</dbReference>
<dbReference type="AlphaFoldDB" id="A0A0S3QR47"/>
<evidence type="ECO:0000259" key="12">
    <source>
        <dbReference type="SMART" id="SM00845"/>
    </source>
</evidence>
<evidence type="ECO:0000313" key="14">
    <source>
        <dbReference type="Proteomes" id="UP000063234"/>
    </source>
</evidence>
<dbReference type="NCBIfam" id="NF004012">
    <property type="entry name" value="PRK05477.1-2"/>
    <property type="match status" value="1"/>
</dbReference>
<dbReference type="GO" id="GO:0005524">
    <property type="term" value="F:ATP binding"/>
    <property type="evidence" value="ECO:0007669"/>
    <property type="project" value="UniProtKB-KW"/>
</dbReference>
<evidence type="ECO:0000256" key="8">
    <source>
        <dbReference type="ARBA" id="ARBA00024799"/>
    </source>
</evidence>
<dbReference type="SUPFAM" id="SSF89095">
    <property type="entry name" value="GatB/YqeY motif"/>
    <property type="match status" value="1"/>
</dbReference>
<dbReference type="InterPro" id="IPR017959">
    <property type="entry name" value="Asn/Gln-tRNA_amidoTrfase_suB/E"/>
</dbReference>
<dbReference type="OrthoDB" id="9804078at2"/>
<evidence type="ECO:0000256" key="3">
    <source>
        <dbReference type="ARBA" id="ARBA00016923"/>
    </source>
</evidence>
<dbReference type="Gene3D" id="1.10.10.410">
    <property type="match status" value="1"/>
</dbReference>
<dbReference type="FunFam" id="1.10.10.410:FF:000001">
    <property type="entry name" value="Aspartyl/glutamyl-tRNA(Asn/Gln) amidotransferase subunit B"/>
    <property type="match status" value="1"/>
</dbReference>
<dbReference type="InterPro" id="IPR018027">
    <property type="entry name" value="Asn/Gln_amidotransferase"/>
</dbReference>
<dbReference type="SMART" id="SM00845">
    <property type="entry name" value="GatB_Yqey"/>
    <property type="match status" value="1"/>
</dbReference>
<dbReference type="RefSeq" id="WP_068548467.1">
    <property type="nucleotide sequence ID" value="NZ_AP013035.1"/>
</dbReference>
<dbReference type="FunFam" id="1.10.150.380:FF:000001">
    <property type="entry name" value="Aspartyl/glutamyl-tRNA(Asn/Gln) amidotransferase subunit B"/>
    <property type="match status" value="1"/>
</dbReference>
<dbReference type="GO" id="GO:0050567">
    <property type="term" value="F:glutaminyl-tRNA synthase (glutamine-hydrolyzing) activity"/>
    <property type="evidence" value="ECO:0007669"/>
    <property type="project" value="UniProtKB-UniRule"/>
</dbReference>
<comment type="similarity">
    <text evidence="1 11">Belongs to the GatB/GatE family. GatB subfamily.</text>
</comment>
<organism evidence="13 14">
    <name type="scientific">Thermosulfidibacter takaii (strain DSM 17441 / JCM 13301 / NBRC 103674 / ABI70S6)</name>
    <dbReference type="NCBI Taxonomy" id="1298851"/>
    <lineage>
        <taxon>Bacteria</taxon>
        <taxon>Pseudomonadati</taxon>
        <taxon>Thermosulfidibacterota</taxon>
        <taxon>Thermosulfidibacteria</taxon>
        <taxon>Thermosulfidibacterales</taxon>
        <taxon>Thermosulfidibacteraceae</taxon>
    </lineage>
</organism>
<evidence type="ECO:0000256" key="6">
    <source>
        <dbReference type="ARBA" id="ARBA00022840"/>
    </source>
</evidence>
<evidence type="ECO:0000256" key="5">
    <source>
        <dbReference type="ARBA" id="ARBA00022741"/>
    </source>
</evidence>
<dbReference type="Pfam" id="PF02934">
    <property type="entry name" value="GatB_N"/>
    <property type="match status" value="1"/>
</dbReference>
<evidence type="ECO:0000256" key="4">
    <source>
        <dbReference type="ARBA" id="ARBA00022598"/>
    </source>
</evidence>
<dbReference type="EMBL" id="AP013035">
    <property type="protein sequence ID" value="BAT70816.1"/>
    <property type="molecule type" value="Genomic_DNA"/>
</dbReference>